<proteinExistence type="predicted"/>
<evidence type="ECO:0000259" key="1">
    <source>
        <dbReference type="Pfam" id="PF07045"/>
    </source>
</evidence>
<dbReference type="Pfam" id="PF07045">
    <property type="entry name" value="DUF1330"/>
    <property type="match status" value="1"/>
</dbReference>
<evidence type="ECO:0000313" key="2">
    <source>
        <dbReference type="EMBL" id="MBN0042836.1"/>
    </source>
</evidence>
<sequence length="126" mass="13747">MAVDPTGADLKRLLAEDPGGPVVMLNLLRFAPGGRSLYQEYAGHLEKTFLPRYGGQVLYAGSGATALVAGDGQAWDAVILVRYPSREAFSRMVADPEYQKVTELRTRALEEAVLQPTTQWHPSTEA</sequence>
<organism evidence="2 3">
    <name type="scientific">Streptomyces actuosus</name>
    <dbReference type="NCBI Taxonomy" id="1885"/>
    <lineage>
        <taxon>Bacteria</taxon>
        <taxon>Bacillati</taxon>
        <taxon>Actinomycetota</taxon>
        <taxon>Actinomycetes</taxon>
        <taxon>Kitasatosporales</taxon>
        <taxon>Streptomycetaceae</taxon>
        <taxon>Streptomyces</taxon>
    </lineage>
</organism>
<dbReference type="PANTHER" id="PTHR40257:SF1">
    <property type="entry name" value="DUF1330 DOMAIN-CONTAINING PROTEIN"/>
    <property type="match status" value="1"/>
</dbReference>
<dbReference type="Gene3D" id="3.30.70.100">
    <property type="match status" value="1"/>
</dbReference>
<gene>
    <name evidence="2" type="ORF">JS756_01645</name>
</gene>
<dbReference type="Proteomes" id="UP000788262">
    <property type="component" value="Unassembled WGS sequence"/>
</dbReference>
<dbReference type="InterPro" id="IPR011008">
    <property type="entry name" value="Dimeric_a/b-barrel"/>
</dbReference>
<accession>A0ABS2VIB4</accession>
<dbReference type="RefSeq" id="WP_205381057.1">
    <property type="nucleotide sequence ID" value="NZ_JAFFZS010000001.1"/>
</dbReference>
<protein>
    <submittedName>
        <fullName evidence="2">DUF1330 domain-containing protein</fullName>
    </submittedName>
</protein>
<dbReference type="EMBL" id="JAFFZS010000001">
    <property type="protein sequence ID" value="MBN0042836.1"/>
    <property type="molecule type" value="Genomic_DNA"/>
</dbReference>
<dbReference type="PANTHER" id="PTHR40257">
    <property type="match status" value="1"/>
</dbReference>
<evidence type="ECO:0000313" key="3">
    <source>
        <dbReference type="Proteomes" id="UP000788262"/>
    </source>
</evidence>
<name>A0ABS2VIB4_STRAS</name>
<keyword evidence="3" id="KW-1185">Reference proteome</keyword>
<comment type="caution">
    <text evidence="2">The sequence shown here is derived from an EMBL/GenBank/DDBJ whole genome shotgun (WGS) entry which is preliminary data.</text>
</comment>
<feature type="domain" description="DUF1330" evidence="1">
    <location>
        <begin position="37"/>
        <end position="111"/>
    </location>
</feature>
<dbReference type="InterPro" id="IPR010753">
    <property type="entry name" value="DUF1330"/>
</dbReference>
<reference evidence="2 3" key="1">
    <citation type="submission" date="2021-02" db="EMBL/GenBank/DDBJ databases">
        <title>Whole genome sequencing of Streptomyces actuosus VRA1.</title>
        <authorList>
            <person name="Sen G."/>
            <person name="Sen A."/>
        </authorList>
    </citation>
    <scope>NUCLEOTIDE SEQUENCE [LARGE SCALE GENOMIC DNA]</scope>
    <source>
        <strain evidence="2 3">VRA1</strain>
    </source>
</reference>
<dbReference type="SUPFAM" id="SSF54909">
    <property type="entry name" value="Dimeric alpha+beta barrel"/>
    <property type="match status" value="1"/>
</dbReference>